<dbReference type="Proteomes" id="UP000572863">
    <property type="component" value="Unassembled WGS sequence"/>
</dbReference>
<organism evidence="1 2">
    <name type="scientific">Pseudomonas reactans</name>
    <dbReference type="NCBI Taxonomy" id="117680"/>
    <lineage>
        <taxon>Bacteria</taxon>
        <taxon>Pseudomonadati</taxon>
        <taxon>Pseudomonadota</taxon>
        <taxon>Gammaproteobacteria</taxon>
        <taxon>Pseudomonadales</taxon>
        <taxon>Pseudomonadaceae</taxon>
        <taxon>Pseudomonas</taxon>
    </lineage>
</organism>
<protein>
    <submittedName>
        <fullName evidence="1">Uncharacterized protein</fullName>
    </submittedName>
</protein>
<keyword evidence="2" id="KW-1185">Reference proteome</keyword>
<proteinExistence type="predicted"/>
<evidence type="ECO:0000313" key="2">
    <source>
        <dbReference type="Proteomes" id="UP000572863"/>
    </source>
</evidence>
<accession>A0ABX2QZV4</accession>
<gene>
    <name evidence="1" type="ORF">HX871_21470</name>
</gene>
<comment type="caution">
    <text evidence="1">The sequence shown here is derived from an EMBL/GenBank/DDBJ whole genome shotgun (WGS) entry which is preliminary data.</text>
</comment>
<name>A0ABX2QZV4_9PSED</name>
<dbReference type="RefSeq" id="WP_177061001.1">
    <property type="nucleotide sequence ID" value="NZ_JACARY010000046.1"/>
</dbReference>
<evidence type="ECO:0000313" key="1">
    <source>
        <dbReference type="EMBL" id="NWD97003.1"/>
    </source>
</evidence>
<reference evidence="1 2" key="1">
    <citation type="submission" date="2020-04" db="EMBL/GenBank/DDBJ databases">
        <title>Molecular characterization of pseudomonads from Agaricus bisporus reveal novel blotch 2 pathogens in Western Europe.</title>
        <authorList>
            <person name="Taparia T."/>
            <person name="Krijger M."/>
            <person name="Haynes E."/>
            <person name="Elpinstone J.G."/>
            <person name="Noble R."/>
            <person name="Van Der Wolf J."/>
        </authorList>
    </citation>
    <scope>NUCLEOTIDE SEQUENCE [LARGE SCALE GENOMIC DNA]</scope>
    <source>
        <strain evidence="1 2">P7774</strain>
    </source>
</reference>
<dbReference type="EMBL" id="JACARY010000046">
    <property type="protein sequence ID" value="NWD97003.1"/>
    <property type="molecule type" value="Genomic_DNA"/>
</dbReference>
<sequence>MTKIIEALTEHEGALPLVLSSEGMKQLARFQQAREAAFELEQSHPEDAARALENMKNAAVQLAIHVRAACDHVGHTV</sequence>